<feature type="domain" description="Helix-turn-helix type 11" evidence="1">
    <location>
        <begin position="6"/>
        <end position="59"/>
    </location>
</feature>
<accession>A0A427TZ25</accession>
<evidence type="ECO:0000313" key="4">
    <source>
        <dbReference type="Proteomes" id="UP000269041"/>
    </source>
</evidence>
<dbReference type="Gene3D" id="1.10.10.10">
    <property type="entry name" value="Winged helix-like DNA-binding domain superfamily/Winged helix DNA-binding domain"/>
    <property type="match status" value="1"/>
</dbReference>
<dbReference type="EMBL" id="RSFA01000111">
    <property type="protein sequence ID" value="RSD29759.1"/>
    <property type="molecule type" value="Genomic_DNA"/>
</dbReference>
<dbReference type="AlphaFoldDB" id="A0A427TZ25"/>
<dbReference type="InterPro" id="IPR036388">
    <property type="entry name" value="WH-like_DNA-bd_sf"/>
</dbReference>
<keyword evidence="4" id="KW-1185">Reference proteome</keyword>
<organism evidence="3 4">
    <name type="scientific">Vibrio pectenicida</name>
    <dbReference type="NCBI Taxonomy" id="62763"/>
    <lineage>
        <taxon>Bacteria</taxon>
        <taxon>Pseudomonadati</taxon>
        <taxon>Pseudomonadota</taxon>
        <taxon>Gammaproteobacteria</taxon>
        <taxon>Vibrionales</taxon>
        <taxon>Vibrionaceae</taxon>
        <taxon>Vibrio</taxon>
    </lineage>
</organism>
<reference evidence="3 4" key="1">
    <citation type="submission" date="2018-12" db="EMBL/GenBank/DDBJ databases">
        <title>Genomic taxonomy of the Vibrionaceae family.</title>
        <authorList>
            <person name="Gomez-Gil B."/>
            <person name="Enciso-Ibarra K."/>
        </authorList>
    </citation>
    <scope>NUCLEOTIDE SEQUENCE [LARGE SCALE GENOMIC DNA]</scope>
    <source>
        <strain evidence="3 4">CAIM 594</strain>
    </source>
</reference>
<dbReference type="InterPro" id="IPR051534">
    <property type="entry name" value="CBASS_pafABC_assoc_protein"/>
</dbReference>
<dbReference type="Pfam" id="PF13280">
    <property type="entry name" value="WYL"/>
    <property type="match status" value="1"/>
</dbReference>
<dbReference type="InterPro" id="IPR036390">
    <property type="entry name" value="WH_DNA-bd_sf"/>
</dbReference>
<dbReference type="PROSITE" id="PS52050">
    <property type="entry name" value="WYL"/>
    <property type="match status" value="1"/>
</dbReference>
<dbReference type="SUPFAM" id="SSF46785">
    <property type="entry name" value="Winged helix' DNA-binding domain"/>
    <property type="match status" value="1"/>
</dbReference>
<dbReference type="RefSeq" id="WP_125323012.1">
    <property type="nucleotide sequence ID" value="NZ_AP024890.1"/>
</dbReference>
<dbReference type="Proteomes" id="UP000269041">
    <property type="component" value="Unassembled WGS sequence"/>
</dbReference>
<dbReference type="InterPro" id="IPR026881">
    <property type="entry name" value="WYL_dom"/>
</dbReference>
<dbReference type="OrthoDB" id="9807255at2"/>
<proteinExistence type="predicted"/>
<evidence type="ECO:0000259" key="2">
    <source>
        <dbReference type="Pfam" id="PF13280"/>
    </source>
</evidence>
<evidence type="ECO:0000313" key="3">
    <source>
        <dbReference type="EMBL" id="RSD29759.1"/>
    </source>
</evidence>
<comment type="caution">
    <text evidence="3">The sequence shown here is derived from an EMBL/GenBank/DDBJ whole genome shotgun (WGS) entry which is preliminary data.</text>
</comment>
<protein>
    <submittedName>
        <fullName evidence="3">YafY family transcriptional regulator</fullName>
    </submittedName>
</protein>
<dbReference type="PANTHER" id="PTHR34580:SF3">
    <property type="entry name" value="PROTEIN PAFB"/>
    <property type="match status" value="1"/>
</dbReference>
<evidence type="ECO:0000259" key="1">
    <source>
        <dbReference type="Pfam" id="PF08279"/>
    </source>
</evidence>
<dbReference type="Pfam" id="PF08279">
    <property type="entry name" value="HTH_11"/>
    <property type="match status" value="1"/>
</dbReference>
<feature type="domain" description="WYL" evidence="2">
    <location>
        <begin position="140"/>
        <end position="201"/>
    </location>
</feature>
<dbReference type="InterPro" id="IPR013196">
    <property type="entry name" value="HTH_11"/>
</dbReference>
<name>A0A427TZ25_9VIBR</name>
<gene>
    <name evidence="3" type="ORF">EJA03_17420</name>
</gene>
<sequence length="228" mass="26045">MTKSERLLELITLLRSKRYAVTASELACILNVSERTIYRDIKSLVKTGIPILGESGTGYVLQSGSHLPPLMFTKHEMIALELGMRMVRSLSDNELAKSALTASTKIRSVLTDKLKQQIEDFPICVPDVHTEKRSSHLGKTIRHAIDDNFKIKLHYISQNKSKSQRTVQPLGLVFWGNSWTLVAWCDLRGEYRQFRLDRIENCFVLDETYETTESKNLEHYINLCAPST</sequence>
<dbReference type="PANTHER" id="PTHR34580">
    <property type="match status" value="1"/>
</dbReference>